<evidence type="ECO:0000259" key="6">
    <source>
        <dbReference type="Pfam" id="PF23559"/>
    </source>
</evidence>
<dbReference type="InterPro" id="IPR044974">
    <property type="entry name" value="Disease_R_plants"/>
</dbReference>
<dbReference type="GO" id="GO:0043531">
    <property type="term" value="F:ADP binding"/>
    <property type="evidence" value="ECO:0007669"/>
    <property type="project" value="InterPro"/>
</dbReference>
<dbReference type="PANTHER" id="PTHR23155">
    <property type="entry name" value="DISEASE RESISTANCE PROTEIN RP"/>
    <property type="match status" value="1"/>
</dbReference>
<keyword evidence="9" id="KW-1185">Reference proteome</keyword>
<keyword evidence="1" id="KW-0677">Repeat</keyword>
<accession>A0A2P5CI21</accession>
<evidence type="ECO:0000256" key="2">
    <source>
        <dbReference type="ARBA" id="ARBA00022741"/>
    </source>
</evidence>
<dbReference type="Proteomes" id="UP000237105">
    <property type="component" value="Unassembled WGS sequence"/>
</dbReference>
<evidence type="ECO:0000313" key="9">
    <source>
        <dbReference type="Proteomes" id="UP000237105"/>
    </source>
</evidence>
<dbReference type="FunFam" id="3.40.50.300:FF:001091">
    <property type="entry name" value="Probable disease resistance protein At1g61300"/>
    <property type="match status" value="1"/>
</dbReference>
<dbReference type="Pfam" id="PF23559">
    <property type="entry name" value="WHD_DRP"/>
    <property type="match status" value="1"/>
</dbReference>
<dbReference type="Pfam" id="PF00931">
    <property type="entry name" value="NB-ARC"/>
    <property type="match status" value="1"/>
</dbReference>
<dbReference type="Gene3D" id="1.10.10.10">
    <property type="entry name" value="Winged helix-like DNA-binding domain superfamily/Winged helix DNA-binding domain"/>
    <property type="match status" value="1"/>
</dbReference>
<dbReference type="OrthoDB" id="1144530at2759"/>
<dbReference type="Gene3D" id="1.10.8.430">
    <property type="entry name" value="Helical domain of apoptotic protease-activating factors"/>
    <property type="match status" value="1"/>
</dbReference>
<dbReference type="InterPro" id="IPR058922">
    <property type="entry name" value="WHD_DRP"/>
</dbReference>
<dbReference type="InterPro" id="IPR055414">
    <property type="entry name" value="LRR_R13L4/SHOC2-like"/>
</dbReference>
<evidence type="ECO:0000256" key="3">
    <source>
        <dbReference type="ARBA" id="ARBA00022821"/>
    </source>
</evidence>
<protein>
    <submittedName>
        <fullName evidence="8">NB-ARC domain, LRR domain containing protein</fullName>
    </submittedName>
</protein>
<dbReference type="Gene3D" id="3.80.10.10">
    <property type="entry name" value="Ribonuclease Inhibitor"/>
    <property type="match status" value="1"/>
</dbReference>
<evidence type="ECO:0000259" key="5">
    <source>
        <dbReference type="Pfam" id="PF18052"/>
    </source>
</evidence>
<feature type="non-terminal residue" evidence="8">
    <location>
        <position position="1"/>
    </location>
</feature>
<dbReference type="InterPro" id="IPR032675">
    <property type="entry name" value="LRR_dom_sf"/>
</dbReference>
<dbReference type="CDD" id="cd14798">
    <property type="entry name" value="RX-CC_like"/>
    <property type="match status" value="1"/>
</dbReference>
<feature type="domain" description="Disease resistance protein winged helix" evidence="6">
    <location>
        <begin position="401"/>
        <end position="458"/>
    </location>
</feature>
<dbReference type="InterPro" id="IPR042197">
    <property type="entry name" value="Apaf_helical"/>
</dbReference>
<feature type="domain" description="Disease resistance R13L4/SHOC-2-like LRR" evidence="7">
    <location>
        <begin position="485"/>
        <end position="591"/>
    </location>
</feature>
<sequence>SRLYPKLSKDSPNYLLFKQATALSSVKHDVERLRAELVRMQCFLEDADRKQEQDKRVRHWIAEVKDVANDVEDVIEIFTSNVSSSYFDLFHLCTLRKQINSIQAKMEDIFKRAQAYRRDKSTPDDDEVVSLVDSDKTLKAELMKIKDGLSIVSVVGMGGKTTLAKKVHKHNDVKQRFDCCAWVFIPQQYVTKDTLYEILVQIERDSYRERPRNLTENELSDRIKGELKEKRYLVVLDDIWKIEAWDSIKRAFSKEKPGCKVHFTTQNKEVALSADPCTSPIQPPFLTFEEIWELLQRKAFQRNISDEHGLRPEFEELRKEMMKKCGGLPLAIVVLGGLLRTKNSLDEWKEVQKDVNSHLNKFQSHQEYEWVNGISALSYNDLPYYLKPCYLYLGRFTEDKGFVQKPRRQEENQIILENVAKQYLGELMDRCLIQVSIRNNSGIGARAYRMHDLLRDLCVSKSRDENFIQIIQLNTEMSMYQFQYHIRSVLCVDISDIHMPSLRKNNLILLRVLELGGIISWGWIDILKEICKLIHLRYLGLRGTHVSKLPNCIRNLQSLHNLDVHVQGCNYLRPPRGLSRLRHLAHLFTNEYLVLKC</sequence>
<evidence type="ECO:0000256" key="1">
    <source>
        <dbReference type="ARBA" id="ARBA00022737"/>
    </source>
</evidence>
<dbReference type="FunFam" id="1.10.8.430:FF:000003">
    <property type="entry name" value="Probable disease resistance protein At5g66910"/>
    <property type="match status" value="1"/>
</dbReference>
<organism evidence="8 9">
    <name type="scientific">Parasponia andersonii</name>
    <name type="common">Sponia andersonii</name>
    <dbReference type="NCBI Taxonomy" id="3476"/>
    <lineage>
        <taxon>Eukaryota</taxon>
        <taxon>Viridiplantae</taxon>
        <taxon>Streptophyta</taxon>
        <taxon>Embryophyta</taxon>
        <taxon>Tracheophyta</taxon>
        <taxon>Spermatophyta</taxon>
        <taxon>Magnoliopsida</taxon>
        <taxon>eudicotyledons</taxon>
        <taxon>Gunneridae</taxon>
        <taxon>Pentapetalae</taxon>
        <taxon>rosids</taxon>
        <taxon>fabids</taxon>
        <taxon>Rosales</taxon>
        <taxon>Cannabaceae</taxon>
        <taxon>Parasponia</taxon>
    </lineage>
</organism>
<dbReference type="SUPFAM" id="SSF52058">
    <property type="entry name" value="L domain-like"/>
    <property type="match status" value="1"/>
</dbReference>
<dbReference type="Pfam" id="PF18052">
    <property type="entry name" value="Rx_N"/>
    <property type="match status" value="1"/>
</dbReference>
<dbReference type="InterPro" id="IPR036388">
    <property type="entry name" value="WH-like_DNA-bd_sf"/>
</dbReference>
<reference evidence="9" key="1">
    <citation type="submission" date="2016-06" db="EMBL/GenBank/DDBJ databases">
        <title>Parallel loss of symbiosis genes in relatives of nitrogen-fixing non-legume Parasponia.</title>
        <authorList>
            <person name="Van Velzen R."/>
            <person name="Holmer R."/>
            <person name="Bu F."/>
            <person name="Rutten L."/>
            <person name="Van Zeijl A."/>
            <person name="Liu W."/>
            <person name="Santuari L."/>
            <person name="Cao Q."/>
            <person name="Sharma T."/>
            <person name="Shen D."/>
            <person name="Roswanjaya Y."/>
            <person name="Wardhani T."/>
            <person name="Kalhor M.S."/>
            <person name="Jansen J."/>
            <person name="Van den Hoogen J."/>
            <person name="Gungor B."/>
            <person name="Hartog M."/>
            <person name="Hontelez J."/>
            <person name="Verver J."/>
            <person name="Yang W.-C."/>
            <person name="Schijlen E."/>
            <person name="Repin R."/>
            <person name="Schilthuizen M."/>
            <person name="Schranz E."/>
            <person name="Heidstra R."/>
            <person name="Miyata K."/>
            <person name="Fedorova E."/>
            <person name="Kohlen W."/>
            <person name="Bisseling T."/>
            <person name="Smit S."/>
            <person name="Geurts R."/>
        </authorList>
    </citation>
    <scope>NUCLEOTIDE SEQUENCE [LARGE SCALE GENOMIC DNA]</scope>
    <source>
        <strain evidence="9">cv. WU1-14</strain>
    </source>
</reference>
<proteinExistence type="predicted"/>
<dbReference type="EMBL" id="JXTB01000128">
    <property type="protein sequence ID" value="PON60689.1"/>
    <property type="molecule type" value="Genomic_DNA"/>
</dbReference>
<dbReference type="Gene3D" id="1.20.5.4130">
    <property type="match status" value="1"/>
</dbReference>
<dbReference type="Gene3D" id="3.40.50.300">
    <property type="entry name" value="P-loop containing nucleotide triphosphate hydrolases"/>
    <property type="match status" value="1"/>
</dbReference>
<name>A0A2P5CI21_PARAD</name>
<keyword evidence="3" id="KW-0611">Plant defense</keyword>
<dbReference type="InterPro" id="IPR041118">
    <property type="entry name" value="Rx_N"/>
</dbReference>
<feature type="domain" description="NB-ARC" evidence="4">
    <location>
        <begin position="137"/>
        <end position="303"/>
    </location>
</feature>
<dbReference type="InterPro" id="IPR027417">
    <property type="entry name" value="P-loop_NTPase"/>
</dbReference>
<comment type="caution">
    <text evidence="8">The sequence shown here is derived from an EMBL/GenBank/DDBJ whole genome shotgun (WGS) entry which is preliminary data.</text>
</comment>
<dbReference type="AlphaFoldDB" id="A0A2P5CI21"/>
<evidence type="ECO:0000313" key="8">
    <source>
        <dbReference type="EMBL" id="PON60689.1"/>
    </source>
</evidence>
<dbReference type="InterPro" id="IPR002182">
    <property type="entry name" value="NB-ARC"/>
</dbReference>
<feature type="domain" description="Disease resistance N-terminal" evidence="5">
    <location>
        <begin position="15"/>
        <end position="83"/>
    </location>
</feature>
<dbReference type="Pfam" id="PF23598">
    <property type="entry name" value="LRR_14"/>
    <property type="match status" value="1"/>
</dbReference>
<dbReference type="PANTHER" id="PTHR23155:SF1193">
    <property type="entry name" value="DISEASE RESISTANCE PROTEIN RPP13-RELATED"/>
    <property type="match status" value="1"/>
</dbReference>
<evidence type="ECO:0000259" key="7">
    <source>
        <dbReference type="Pfam" id="PF23598"/>
    </source>
</evidence>
<dbReference type="PRINTS" id="PR00364">
    <property type="entry name" value="DISEASERSIST"/>
</dbReference>
<dbReference type="GO" id="GO:0098542">
    <property type="term" value="P:defense response to other organism"/>
    <property type="evidence" value="ECO:0007669"/>
    <property type="project" value="TreeGrafter"/>
</dbReference>
<keyword evidence="2" id="KW-0547">Nucleotide-binding</keyword>
<dbReference type="InterPro" id="IPR038005">
    <property type="entry name" value="RX-like_CC"/>
</dbReference>
<evidence type="ECO:0000259" key="4">
    <source>
        <dbReference type="Pfam" id="PF00931"/>
    </source>
</evidence>
<gene>
    <name evidence="8" type="ORF">PanWU01x14_151070</name>
</gene>
<dbReference type="SUPFAM" id="SSF52540">
    <property type="entry name" value="P-loop containing nucleoside triphosphate hydrolases"/>
    <property type="match status" value="1"/>
</dbReference>